<evidence type="ECO:0000256" key="7">
    <source>
        <dbReference type="ARBA" id="ARBA00022676"/>
    </source>
</evidence>
<keyword evidence="9" id="KW-0443">Lipid metabolism</keyword>
<dbReference type="Proteomes" id="UP001156140">
    <property type="component" value="Unassembled WGS sequence"/>
</dbReference>
<name>A0AA41QN36_9HYPH</name>
<dbReference type="PANTHER" id="PTHR30372">
    <property type="entry name" value="LIPID-A-DISACCHARIDE SYNTHASE"/>
    <property type="match status" value="1"/>
</dbReference>
<evidence type="ECO:0000256" key="10">
    <source>
        <dbReference type="ARBA" id="ARBA00048975"/>
    </source>
</evidence>
<organism evidence="11 12">
    <name type="scientific">Paradevosia shaoguanensis</name>
    <dbReference type="NCBI Taxonomy" id="1335043"/>
    <lineage>
        <taxon>Bacteria</taxon>
        <taxon>Pseudomonadati</taxon>
        <taxon>Pseudomonadota</taxon>
        <taxon>Alphaproteobacteria</taxon>
        <taxon>Hyphomicrobiales</taxon>
        <taxon>Devosiaceae</taxon>
        <taxon>Paradevosia</taxon>
    </lineage>
</organism>
<evidence type="ECO:0000313" key="12">
    <source>
        <dbReference type="Proteomes" id="UP001156140"/>
    </source>
</evidence>
<dbReference type="PANTHER" id="PTHR30372:SF4">
    <property type="entry name" value="LIPID-A-DISACCHARIDE SYNTHASE, MITOCHONDRIAL-RELATED"/>
    <property type="match status" value="1"/>
</dbReference>
<evidence type="ECO:0000256" key="6">
    <source>
        <dbReference type="ARBA" id="ARBA00022556"/>
    </source>
</evidence>
<protein>
    <recommendedName>
        <fullName evidence="4">Lipid-A-disaccharide synthase</fullName>
        <ecNumber evidence="3">2.4.1.182</ecNumber>
    </recommendedName>
</protein>
<dbReference type="AlphaFoldDB" id="A0AA41QN36"/>
<comment type="catalytic activity">
    <reaction evidence="10">
        <text>a lipid X + a UDP-2-N,3-O-bis[(3R)-3-hydroxyacyl]-alpha-D-glucosamine = a lipid A disaccharide + UDP + H(+)</text>
        <dbReference type="Rhea" id="RHEA:67828"/>
        <dbReference type="ChEBI" id="CHEBI:15378"/>
        <dbReference type="ChEBI" id="CHEBI:58223"/>
        <dbReference type="ChEBI" id="CHEBI:137748"/>
        <dbReference type="ChEBI" id="CHEBI:176338"/>
        <dbReference type="ChEBI" id="CHEBI:176343"/>
        <dbReference type="EC" id="2.4.1.182"/>
    </reaction>
</comment>
<evidence type="ECO:0000256" key="8">
    <source>
        <dbReference type="ARBA" id="ARBA00022679"/>
    </source>
</evidence>
<keyword evidence="6" id="KW-0441">Lipid A biosynthesis</keyword>
<comment type="function">
    <text evidence="1">Condensation of UDP-2,3-diacylglucosamine and 2,3-diacylglucosamine-1-phosphate to form lipid A disaccharide, a precursor of lipid A, a phosphorylated glycolipid that anchors the lipopolysaccharide to the outer membrane of the cell.</text>
</comment>
<comment type="similarity">
    <text evidence="2">Belongs to the LpxB family.</text>
</comment>
<evidence type="ECO:0000256" key="9">
    <source>
        <dbReference type="ARBA" id="ARBA00023098"/>
    </source>
</evidence>
<dbReference type="EC" id="2.4.1.182" evidence="3"/>
<dbReference type="EMBL" id="JALAZD010000001">
    <property type="protein sequence ID" value="MCI0126849.1"/>
    <property type="molecule type" value="Genomic_DNA"/>
</dbReference>
<comment type="caution">
    <text evidence="11">The sequence shown here is derived from an EMBL/GenBank/DDBJ whole genome shotgun (WGS) entry which is preliminary data.</text>
</comment>
<evidence type="ECO:0000313" key="11">
    <source>
        <dbReference type="EMBL" id="MCI0126849.1"/>
    </source>
</evidence>
<evidence type="ECO:0000256" key="3">
    <source>
        <dbReference type="ARBA" id="ARBA00012687"/>
    </source>
</evidence>
<keyword evidence="12" id="KW-1185">Reference proteome</keyword>
<dbReference type="InterPro" id="IPR003835">
    <property type="entry name" value="Glyco_trans_19"/>
</dbReference>
<dbReference type="GO" id="GO:0009245">
    <property type="term" value="P:lipid A biosynthetic process"/>
    <property type="evidence" value="ECO:0007669"/>
    <property type="project" value="UniProtKB-KW"/>
</dbReference>
<dbReference type="GO" id="GO:0008915">
    <property type="term" value="F:lipid-A-disaccharide synthase activity"/>
    <property type="evidence" value="ECO:0007669"/>
    <property type="project" value="UniProtKB-EC"/>
</dbReference>
<keyword evidence="5" id="KW-0444">Lipid biosynthesis</keyword>
<keyword evidence="7" id="KW-0328">Glycosyltransferase</keyword>
<gene>
    <name evidence="11" type="ORF">ML536_08425</name>
</gene>
<reference evidence="11" key="1">
    <citation type="submission" date="2022-03" db="EMBL/GenBank/DDBJ databases">
        <title>The complete genome sequence of a Methyloterrigena soli.</title>
        <authorList>
            <person name="Zi Z."/>
        </authorList>
    </citation>
    <scope>NUCLEOTIDE SEQUENCE</scope>
    <source>
        <strain evidence="11">M48</strain>
    </source>
</reference>
<dbReference type="Gene3D" id="3.40.50.2000">
    <property type="entry name" value="Glycogen Phosphorylase B"/>
    <property type="match status" value="1"/>
</dbReference>
<evidence type="ECO:0000256" key="1">
    <source>
        <dbReference type="ARBA" id="ARBA00002056"/>
    </source>
</evidence>
<evidence type="ECO:0000256" key="2">
    <source>
        <dbReference type="ARBA" id="ARBA00007868"/>
    </source>
</evidence>
<evidence type="ECO:0000256" key="4">
    <source>
        <dbReference type="ARBA" id="ARBA00020902"/>
    </source>
</evidence>
<dbReference type="SUPFAM" id="SSF53756">
    <property type="entry name" value="UDP-Glycosyltransferase/glycogen phosphorylase"/>
    <property type="match status" value="1"/>
</dbReference>
<dbReference type="Pfam" id="PF02684">
    <property type="entry name" value="LpxB"/>
    <property type="match status" value="1"/>
</dbReference>
<proteinExistence type="inferred from homology"/>
<keyword evidence="8" id="KW-0808">Transferase</keyword>
<evidence type="ECO:0000256" key="5">
    <source>
        <dbReference type="ARBA" id="ARBA00022516"/>
    </source>
</evidence>
<sequence length="375" mass="41145">MADPLKLFILAGEPSGDRIAADLVRRLRERRDLTLVGVGGQELTAEGLASIYPMSDLAVMGIRDVILRLPLLFWRISQTARAIRAADPDIVVLVDAQEFSERVAKSLRKAGWTKPIILYVAPSVWARHPERAARIKPLFNEVLAVLPFEPDAMRRLGGPPTSYVGHPALKEAGRYSGGHKVALLPGSRAGELRRHMPLLRSVAEMLGGRFGIEEFFIPTLPIHAERLKAEVATWSVPVRIAPDRNERRELYQQSMFAICTSGTATLEIALAGVPMIIPYVMEGAQAAFYERAGRPNVGLPNIILDASVAPELILPAVLPSPVLAAAEAILGDPDKQTAQREAYALLRRMMEEGLPDAPREDPADRVLSHLQKRLA</sequence>
<dbReference type="RefSeq" id="WP_281735570.1">
    <property type="nucleotide sequence ID" value="NZ_JAKETQ010000001.1"/>
</dbReference>
<dbReference type="GO" id="GO:0016020">
    <property type="term" value="C:membrane"/>
    <property type="evidence" value="ECO:0007669"/>
    <property type="project" value="GOC"/>
</dbReference>
<dbReference type="GO" id="GO:0005543">
    <property type="term" value="F:phospholipid binding"/>
    <property type="evidence" value="ECO:0007669"/>
    <property type="project" value="TreeGrafter"/>
</dbReference>
<accession>A0AA41QN36</accession>